<evidence type="ECO:0000256" key="1">
    <source>
        <dbReference type="SAM" id="Coils"/>
    </source>
</evidence>
<accession>Q1RIW4</accession>
<organism evidence="2 3">
    <name type="scientific">Rickettsia bellii (strain RML369-C)</name>
    <dbReference type="NCBI Taxonomy" id="336407"/>
    <lineage>
        <taxon>Bacteria</taxon>
        <taxon>Pseudomonadati</taxon>
        <taxon>Pseudomonadota</taxon>
        <taxon>Alphaproteobacteria</taxon>
        <taxon>Rickettsiales</taxon>
        <taxon>Rickettsiaceae</taxon>
        <taxon>Rickettsieae</taxon>
        <taxon>Rickettsia</taxon>
        <taxon>belli group</taxon>
    </lineage>
</organism>
<gene>
    <name evidence="2" type="ordered locus">RBE_0619</name>
</gene>
<dbReference type="RefSeq" id="WP_011477288.1">
    <property type="nucleotide sequence ID" value="NC_007940.1"/>
</dbReference>
<reference evidence="2 3" key="1">
    <citation type="journal article" date="2006" name="PLoS Genet.">
        <title>Genome sequence of Rickettsia bellii illuminates the role of amoebae in gene exchanges between intracellular pathogens.</title>
        <authorList>
            <person name="Ogata H."/>
            <person name="La Scola B."/>
            <person name="Audic S."/>
            <person name="Renesto P."/>
            <person name="Blanc G."/>
            <person name="Robert C."/>
            <person name="Fournier P.-E."/>
            <person name="Claverie J.-M."/>
            <person name="Raoult D."/>
        </authorList>
    </citation>
    <scope>NUCLEOTIDE SEQUENCE [LARGE SCALE GENOMIC DNA]</scope>
    <source>
        <strain evidence="2 3">RML369-C</strain>
    </source>
</reference>
<sequence>MPKVKEIIYFLQELKKAKASITEQVFENLEKQEKQNILSKTDFNILSNQMDNIQLQVEEIKKQTKNFELSQATSDIPNKSITEIKEIIEKNNDIKLGDKEIILSQIDNISSKLLILKAETEAQQIIDAMRQYINNKSSMVKRWLLEADEYLDQKLESQAALNEATLIGLTHPNPAGDEIPYN</sequence>
<dbReference type="AlphaFoldDB" id="Q1RIW4"/>
<name>Q1RIW4_RICBR</name>
<protein>
    <submittedName>
        <fullName evidence="2">Uncharacterized protein</fullName>
    </submittedName>
</protein>
<dbReference type="Proteomes" id="UP000001951">
    <property type="component" value="Chromosome"/>
</dbReference>
<proteinExistence type="predicted"/>
<evidence type="ECO:0000313" key="2">
    <source>
        <dbReference type="EMBL" id="ABE04700.1"/>
    </source>
</evidence>
<keyword evidence="1" id="KW-0175">Coiled coil</keyword>
<dbReference type="EMBL" id="CP000087">
    <property type="protein sequence ID" value="ABE04700.1"/>
    <property type="molecule type" value="Genomic_DNA"/>
</dbReference>
<dbReference type="KEGG" id="rbe:RBE_0619"/>
<feature type="coiled-coil region" evidence="1">
    <location>
        <begin position="43"/>
        <end position="70"/>
    </location>
</feature>
<evidence type="ECO:0000313" key="3">
    <source>
        <dbReference type="Proteomes" id="UP000001951"/>
    </source>
</evidence>
<dbReference type="HOGENOM" id="CLU_127121_0_0_5"/>